<proteinExistence type="predicted"/>
<evidence type="ECO:0000313" key="3">
    <source>
        <dbReference type="Proteomes" id="UP000658320"/>
    </source>
</evidence>
<evidence type="ECO:0000313" key="2">
    <source>
        <dbReference type="EMBL" id="GGQ92508.1"/>
    </source>
</evidence>
<feature type="region of interest" description="Disordered" evidence="1">
    <location>
        <begin position="1"/>
        <end position="27"/>
    </location>
</feature>
<sequence>MPTVQPDARAASDPVDNSRPVDNPLRAGVSMATVTAVFEGFGPSANHRRPNHTAGPVCGRPAGGPRHPPRPVVDFRNREERAKDTAPRKAAKPATGTAGSGHRGLGTPQAQRSCSRA</sequence>
<comment type="caution">
    <text evidence="2">The sequence shown here is derived from an EMBL/GenBank/DDBJ whole genome shotgun (WGS) entry which is preliminary data.</text>
</comment>
<feature type="compositionally biased region" description="Polar residues" evidence="1">
    <location>
        <begin position="108"/>
        <end position="117"/>
    </location>
</feature>
<evidence type="ECO:0000256" key="1">
    <source>
        <dbReference type="SAM" id="MobiDB-lite"/>
    </source>
</evidence>
<name>A0A918BV96_9ACTN</name>
<dbReference type="EMBL" id="BMSX01000001">
    <property type="protein sequence ID" value="GGQ92508.1"/>
    <property type="molecule type" value="Genomic_DNA"/>
</dbReference>
<gene>
    <name evidence="2" type="ORF">GCM10010251_03960</name>
</gene>
<organism evidence="2 3">
    <name type="scientific">Streptomyces aurantiogriseus</name>
    <dbReference type="NCBI Taxonomy" id="66870"/>
    <lineage>
        <taxon>Bacteria</taxon>
        <taxon>Bacillati</taxon>
        <taxon>Actinomycetota</taxon>
        <taxon>Actinomycetes</taxon>
        <taxon>Kitasatosporales</taxon>
        <taxon>Streptomycetaceae</taxon>
        <taxon>Streptomyces</taxon>
    </lineage>
</organism>
<reference evidence="2" key="1">
    <citation type="journal article" date="2014" name="Int. J. Syst. Evol. Microbiol.">
        <title>Complete genome sequence of Corynebacterium casei LMG S-19264T (=DSM 44701T), isolated from a smear-ripened cheese.</title>
        <authorList>
            <consortium name="US DOE Joint Genome Institute (JGI-PGF)"/>
            <person name="Walter F."/>
            <person name="Albersmeier A."/>
            <person name="Kalinowski J."/>
            <person name="Ruckert C."/>
        </authorList>
    </citation>
    <scope>NUCLEOTIDE SEQUENCE</scope>
    <source>
        <strain evidence="2">JCM 4346</strain>
    </source>
</reference>
<feature type="compositionally biased region" description="Basic and acidic residues" evidence="1">
    <location>
        <begin position="73"/>
        <end position="87"/>
    </location>
</feature>
<reference evidence="2" key="2">
    <citation type="submission" date="2020-09" db="EMBL/GenBank/DDBJ databases">
        <authorList>
            <person name="Sun Q."/>
            <person name="Ohkuma M."/>
        </authorList>
    </citation>
    <scope>NUCLEOTIDE SEQUENCE</scope>
    <source>
        <strain evidence="2">JCM 4346</strain>
    </source>
</reference>
<dbReference type="Proteomes" id="UP000658320">
    <property type="component" value="Unassembled WGS sequence"/>
</dbReference>
<accession>A0A918BV96</accession>
<feature type="region of interest" description="Disordered" evidence="1">
    <location>
        <begin position="42"/>
        <end position="117"/>
    </location>
</feature>
<keyword evidence="3" id="KW-1185">Reference proteome</keyword>
<protein>
    <submittedName>
        <fullName evidence="2">Uncharacterized protein</fullName>
    </submittedName>
</protein>
<dbReference type="AlphaFoldDB" id="A0A918BV96"/>